<accession>Q97A77</accession>
<protein>
    <submittedName>
        <fullName evidence="1">TVG0960602 protein</fullName>
    </submittedName>
</protein>
<keyword evidence="2" id="KW-1185">Reference proteome</keyword>
<dbReference type="STRING" id="273116.gene:9381725"/>
<reference evidence="1 2" key="2">
    <citation type="journal article" date="2000" name="Proc. Natl. Acad. Sci. U.S.A.">
        <title>Archaeal adaptation to higher temperatures revealed by genomic sequence of Thermoplasma volcanium.</title>
        <authorList>
            <person name="Kawashima T."/>
            <person name="Amano N."/>
            <person name="Koike H."/>
            <person name="Makino S."/>
            <person name="Higuchi S."/>
            <person name="Kawashima-Ohya Y."/>
            <person name="Watanabe K."/>
            <person name="Yamazaki M."/>
            <person name="Kanehori K."/>
            <person name="Kawamoto T."/>
            <person name="Nunoshiba T."/>
            <person name="Yamamoto Y."/>
            <person name="Aramaki H."/>
            <person name="Makino K."/>
            <person name="Suzuki M."/>
        </authorList>
    </citation>
    <scope>NUCLEOTIDE SEQUENCE [LARGE SCALE GENOMIC DNA]</scope>
    <source>
        <strain evidence="2">ATCC 51530 / DSM 4299 / JCM 9571 / NBRC 15438 / GSS1</strain>
    </source>
</reference>
<evidence type="ECO:0000313" key="1">
    <source>
        <dbReference type="EMBL" id="BAB60075.1"/>
    </source>
</evidence>
<dbReference type="KEGG" id="tvo:TVG0960602"/>
<dbReference type="AlphaFoldDB" id="Q97A77"/>
<sequence>MQDSANIKMANRELLEVFRQIFFEKVESLIIIKLSRNIQKEELTKYKRKN</sequence>
<name>Q97A77_THEVO</name>
<dbReference type="EMBL" id="BA000011">
    <property type="protein sequence ID" value="BAB60075.1"/>
    <property type="molecule type" value="Genomic_DNA"/>
</dbReference>
<dbReference type="Proteomes" id="UP000001017">
    <property type="component" value="Chromosome"/>
</dbReference>
<organism evidence="1 2">
    <name type="scientific">Thermoplasma volcanium (strain ATCC 51530 / DSM 4299 / JCM 9571 / NBRC 15438 / GSS1)</name>
    <dbReference type="NCBI Taxonomy" id="273116"/>
    <lineage>
        <taxon>Archaea</taxon>
        <taxon>Methanobacteriati</taxon>
        <taxon>Thermoplasmatota</taxon>
        <taxon>Thermoplasmata</taxon>
        <taxon>Thermoplasmatales</taxon>
        <taxon>Thermoplasmataceae</taxon>
        <taxon>Thermoplasma</taxon>
    </lineage>
</organism>
<gene>
    <name evidence="1" type="ORF">TVG0960602</name>
</gene>
<dbReference type="PaxDb" id="273116-14325150"/>
<evidence type="ECO:0000313" key="2">
    <source>
        <dbReference type="Proteomes" id="UP000001017"/>
    </source>
</evidence>
<reference evidence="1 2" key="1">
    <citation type="journal article" date="1999" name="Proc. Jpn. Acad.">
        <title>Determination of the complete genomic DNA sequence of Thermoplasma volvanium GSS1.</title>
        <authorList>
            <person name="Kawashima T."/>
            <person name="Yamamoto Y."/>
            <person name="Aramaki H."/>
            <person name="Nunoshiba T."/>
            <person name="Kawamoto T."/>
            <person name="Watanabe K."/>
            <person name="Yamazaki M."/>
            <person name="Kanehori K."/>
            <person name="Amano N."/>
            <person name="Ohya Y."/>
            <person name="Makino K."/>
            <person name="Suzuki M."/>
        </authorList>
    </citation>
    <scope>NUCLEOTIDE SEQUENCE [LARGE SCALE GENOMIC DNA]</scope>
    <source>
        <strain evidence="2">ATCC 51530 / DSM 4299 / JCM 9571 / NBRC 15438 / GSS1</strain>
    </source>
</reference>
<dbReference type="HOGENOM" id="CLU_3113287_0_0_2"/>
<proteinExistence type="predicted"/>